<dbReference type="CDD" id="cd01226">
    <property type="entry name" value="PH_RalBD_exo84"/>
    <property type="match status" value="1"/>
</dbReference>
<feature type="domain" description="Exocyst component Exo84 C-terminal" evidence="6">
    <location>
        <begin position="313"/>
        <end position="519"/>
    </location>
</feature>
<evidence type="ECO:0000256" key="2">
    <source>
        <dbReference type="ARBA" id="ARBA00022448"/>
    </source>
</evidence>
<dbReference type="EMBL" id="VIIS01000573">
    <property type="protein sequence ID" value="KAF0307409.1"/>
    <property type="molecule type" value="Genomic_DNA"/>
</dbReference>
<comment type="similarity">
    <text evidence="1">Belongs to the EXO84 family.</text>
</comment>
<gene>
    <name evidence="7" type="primary">Exoc8</name>
    <name evidence="7" type="ORF">FJT64_021247</name>
</gene>
<name>A0A6A4WQ41_AMPAM</name>
<evidence type="ECO:0000313" key="7">
    <source>
        <dbReference type="EMBL" id="KAF0307409.1"/>
    </source>
</evidence>
<dbReference type="InterPro" id="IPR042560">
    <property type="entry name" value="Exo84_C_2"/>
</dbReference>
<dbReference type="InterPro" id="IPR016159">
    <property type="entry name" value="Cullin_repeat-like_dom_sf"/>
</dbReference>
<evidence type="ECO:0000313" key="8">
    <source>
        <dbReference type="Proteomes" id="UP000440578"/>
    </source>
</evidence>
<sequence>MAESTNPLLVKQLTAADFNPARFVQDATEQCVGGLELRQHRQQIQLIADSTSNELKKNVYRNYQQFIHTAKEIQYLEGEMYQLSHQLTEQRSLLSSLCGPPPATALQSPPTEEPPPPPTTPRPAAPDDLEERRRQLLQLMERVEGAAHIREVPSRYQLYESDLVELDQDTHTALQRVHGYLFNDALMMAVWLPDRRGRVRYKFEALFALDSVAVVNMRDVGSLKNAFKLLMFPETRVFQCATQKIKEEWLEIVDRTKRSKMDAERKQQSARQKRGGGVAVAAAPAESESAAESAPAEPPVGAAAIPEPLFIAEWLLEAPEDLDVFLAQREFEAALALLGRAREAAAPLPDSEARVQQLRSQLAGRRQHLTEALMAELRVEAGRSLQGGPRATRRALQLLIRLGHAGQACRLFLERRSALLRHELKQVKISMMTQLFVHRLSAVVFTSLADTTREFQRAFAAHPNCASALVVWARQELTNFMGTFNKQVFTAKVSLATLAECVTAIRSQADRLREAGLDVRQELDTALLRPVERAVTDARQKQLEAVRLRAAEDRWRPTNLQHAAGVARFQAEMRELGLPAAEQLPDESCRVPLTANTLQFCRSFLSLATELGRLSGGDLTPTVEDALAAVLLAQLQHAQQALQQERYRSERATVLTNGRFLLDELLRAAEQRYRDATGRPCPPMASLRTERSKFPDL</sequence>
<dbReference type="GO" id="GO:0015031">
    <property type="term" value="P:protein transport"/>
    <property type="evidence" value="ECO:0007669"/>
    <property type="project" value="UniProtKB-KW"/>
</dbReference>
<feature type="compositionally biased region" description="Low complexity" evidence="5">
    <location>
        <begin position="279"/>
        <end position="299"/>
    </location>
</feature>
<feature type="region of interest" description="Disordered" evidence="5">
    <location>
        <begin position="93"/>
        <end position="127"/>
    </location>
</feature>
<evidence type="ECO:0000256" key="4">
    <source>
        <dbReference type="ARBA" id="ARBA00022927"/>
    </source>
</evidence>
<keyword evidence="8" id="KW-1185">Reference proteome</keyword>
<accession>A0A6A4WQ41</accession>
<dbReference type="SUPFAM" id="SSF74788">
    <property type="entry name" value="Cullin repeat-like"/>
    <property type="match status" value="1"/>
</dbReference>
<dbReference type="Pfam" id="PF16528">
    <property type="entry name" value="Exo84_C"/>
    <property type="match status" value="1"/>
</dbReference>
<reference evidence="7 8" key="1">
    <citation type="submission" date="2019-07" db="EMBL/GenBank/DDBJ databases">
        <title>Draft genome assembly of a fouling barnacle, Amphibalanus amphitrite (Darwin, 1854): The first reference genome for Thecostraca.</title>
        <authorList>
            <person name="Kim W."/>
        </authorList>
    </citation>
    <scope>NUCLEOTIDE SEQUENCE [LARGE SCALE GENOMIC DNA]</scope>
    <source>
        <strain evidence="7">SNU_AA5</strain>
        <tissue evidence="7">Soma without cirri and trophi</tissue>
    </source>
</reference>
<evidence type="ECO:0000256" key="3">
    <source>
        <dbReference type="ARBA" id="ARBA00022483"/>
    </source>
</evidence>
<protein>
    <submittedName>
        <fullName evidence="7">Exocyst complex component 8</fullName>
    </submittedName>
</protein>
<dbReference type="PANTHER" id="PTHR21426">
    <property type="entry name" value="EXOCYST COMPLEX COMPONENT 8"/>
    <property type="match status" value="1"/>
</dbReference>
<evidence type="ECO:0000256" key="1">
    <source>
        <dbReference type="ARBA" id="ARBA00007210"/>
    </source>
</evidence>
<proteinExistence type="inferred from homology"/>
<keyword evidence="3" id="KW-0268">Exocytosis</keyword>
<feature type="region of interest" description="Disordered" evidence="5">
    <location>
        <begin position="676"/>
        <end position="697"/>
    </location>
</feature>
<dbReference type="GO" id="GO:0000145">
    <property type="term" value="C:exocyst"/>
    <property type="evidence" value="ECO:0007669"/>
    <property type="project" value="InterPro"/>
</dbReference>
<dbReference type="AlphaFoldDB" id="A0A6A4WQ41"/>
<dbReference type="InterPro" id="IPR011993">
    <property type="entry name" value="PH-like_dom_sf"/>
</dbReference>
<dbReference type="Proteomes" id="UP000440578">
    <property type="component" value="Unassembled WGS sequence"/>
</dbReference>
<dbReference type="InterPro" id="IPR033961">
    <property type="entry name" value="Exo84"/>
</dbReference>
<dbReference type="GO" id="GO:0006893">
    <property type="term" value="P:Golgi to plasma membrane transport"/>
    <property type="evidence" value="ECO:0007669"/>
    <property type="project" value="TreeGrafter"/>
</dbReference>
<evidence type="ECO:0000256" key="5">
    <source>
        <dbReference type="SAM" id="MobiDB-lite"/>
    </source>
</evidence>
<dbReference type="Pfam" id="PF08700">
    <property type="entry name" value="VPS51_Exo84_N"/>
    <property type="match status" value="1"/>
</dbReference>
<keyword evidence="2" id="KW-0813">Transport</keyword>
<dbReference type="PANTHER" id="PTHR21426:SF12">
    <property type="entry name" value="EXOCYST COMPLEX COMPONENT 8"/>
    <property type="match status" value="1"/>
</dbReference>
<dbReference type="Gene3D" id="2.30.29.30">
    <property type="entry name" value="Pleckstrin-homology domain (PH domain)/Phosphotyrosine-binding domain (PTB)"/>
    <property type="match status" value="1"/>
</dbReference>
<dbReference type="Gene3D" id="1.20.58.1220">
    <property type="entry name" value="Exo84p, C-terminal helical domain"/>
    <property type="match status" value="1"/>
</dbReference>
<keyword evidence="4" id="KW-0653">Protein transport</keyword>
<comment type="caution">
    <text evidence="7">The sequence shown here is derived from an EMBL/GenBank/DDBJ whole genome shotgun (WGS) entry which is preliminary data.</text>
</comment>
<feature type="region of interest" description="Disordered" evidence="5">
    <location>
        <begin position="260"/>
        <end position="299"/>
    </location>
</feature>
<feature type="compositionally biased region" description="Pro residues" evidence="5">
    <location>
        <begin position="111"/>
        <end position="124"/>
    </location>
</feature>
<dbReference type="Gene3D" id="1.20.58.1210">
    <property type="entry name" value="Exo84p, N-terminal helical domain"/>
    <property type="match status" value="1"/>
</dbReference>
<dbReference type="OrthoDB" id="642193at2759"/>
<dbReference type="SUPFAM" id="SSF50729">
    <property type="entry name" value="PH domain-like"/>
    <property type="match status" value="1"/>
</dbReference>
<feature type="compositionally biased region" description="Basic and acidic residues" evidence="5">
    <location>
        <begin position="688"/>
        <end position="697"/>
    </location>
</feature>
<dbReference type="InterPro" id="IPR042561">
    <property type="entry name" value="Exo84_C_1"/>
</dbReference>
<organism evidence="7 8">
    <name type="scientific">Amphibalanus amphitrite</name>
    <name type="common">Striped barnacle</name>
    <name type="synonym">Balanus amphitrite</name>
    <dbReference type="NCBI Taxonomy" id="1232801"/>
    <lineage>
        <taxon>Eukaryota</taxon>
        <taxon>Metazoa</taxon>
        <taxon>Ecdysozoa</taxon>
        <taxon>Arthropoda</taxon>
        <taxon>Crustacea</taxon>
        <taxon>Multicrustacea</taxon>
        <taxon>Cirripedia</taxon>
        <taxon>Thoracica</taxon>
        <taxon>Thoracicalcarea</taxon>
        <taxon>Balanomorpha</taxon>
        <taxon>Balanoidea</taxon>
        <taxon>Balanidae</taxon>
        <taxon>Amphibalaninae</taxon>
        <taxon>Amphibalanus</taxon>
    </lineage>
</organism>
<dbReference type="GO" id="GO:0006887">
    <property type="term" value="P:exocytosis"/>
    <property type="evidence" value="ECO:0007669"/>
    <property type="project" value="UniProtKB-KW"/>
</dbReference>
<evidence type="ECO:0000259" key="6">
    <source>
        <dbReference type="Pfam" id="PF16528"/>
    </source>
</evidence>
<dbReference type="InterPro" id="IPR032403">
    <property type="entry name" value="Exo84_C"/>
</dbReference>